<protein>
    <submittedName>
        <fullName evidence="1">Uncharacterized protein</fullName>
    </submittedName>
</protein>
<dbReference type="EMBL" id="PCVK01000122">
    <property type="protein sequence ID" value="PIQ71274.1"/>
    <property type="molecule type" value="Genomic_DNA"/>
</dbReference>
<name>A0A2H0KLM0_9BACT</name>
<reference evidence="1 2" key="1">
    <citation type="submission" date="2017-09" db="EMBL/GenBank/DDBJ databases">
        <title>Depth-based differentiation of microbial function through sediment-hosted aquifers and enrichment of novel symbionts in the deep terrestrial subsurface.</title>
        <authorList>
            <person name="Probst A.J."/>
            <person name="Ladd B."/>
            <person name="Jarett J.K."/>
            <person name="Geller-Mcgrath D.E."/>
            <person name="Sieber C.M."/>
            <person name="Emerson J.B."/>
            <person name="Anantharaman K."/>
            <person name="Thomas B.C."/>
            <person name="Malmstrom R."/>
            <person name="Stieglmeier M."/>
            <person name="Klingl A."/>
            <person name="Woyke T."/>
            <person name="Ryan C.M."/>
            <person name="Banfield J.F."/>
        </authorList>
    </citation>
    <scope>NUCLEOTIDE SEQUENCE [LARGE SCALE GENOMIC DNA]</scope>
    <source>
        <strain evidence="1">CG11_big_fil_rev_8_21_14_0_20_37_16</strain>
    </source>
</reference>
<organism evidence="1 2">
    <name type="scientific">Candidatus Roizmanbacteria bacterium CG11_big_fil_rev_8_21_14_0_20_37_16</name>
    <dbReference type="NCBI Taxonomy" id="1974857"/>
    <lineage>
        <taxon>Bacteria</taxon>
        <taxon>Candidatus Roizmaniibacteriota</taxon>
    </lineage>
</organism>
<proteinExistence type="predicted"/>
<gene>
    <name evidence="1" type="ORF">COV87_04300</name>
</gene>
<evidence type="ECO:0000313" key="2">
    <source>
        <dbReference type="Proteomes" id="UP000229497"/>
    </source>
</evidence>
<comment type="caution">
    <text evidence="1">The sequence shown here is derived from an EMBL/GenBank/DDBJ whole genome shotgun (WGS) entry which is preliminary data.</text>
</comment>
<evidence type="ECO:0000313" key="1">
    <source>
        <dbReference type="EMBL" id="PIQ71274.1"/>
    </source>
</evidence>
<sequence length="564" mass="60986">MAGNIMDSPSAARRFLNTSRSLFNVNEDTVLGNFTVSRGVKKEARILIPLATATGAQLACLALSGGNAGPSQEQVQATVNSAILTATGATPTPGDALTQPNLLNEAGKQVASGLTGGEPITVLVDSATGTPINTPTLETPTVDPAAATTEIVINGATLEKGFVLPENYLTTPEQAAAEFGGKPEFWRMDTYTFINGQRYNVVDEIPYDNTGKAYAGSDAFTVMWGGAWVAEARPLRTDGIRNPDGTLYDYTKTPEYFQLSLGQFDQSGTASATWWNGKTNTYGSGSHSLDQGDLVEQAVIWAVPKSEVCETDAQQKMLASKHAMETLFKFLSTDANAAKTNVMTWDPVKGEYTSYKPGELPTGIEFDMENLPYEGHPLNTKDVSTNGGKPEQWAMDLYKDPISGNVKWGFTWNFEGRNLKTPFRINGAYFNPLTGEVMSMDQVFDLNGPVSKAVIRTPNGSIRLTYWDGQENTYGAGGADEGTQTPYAVEQAVLKTALPHNGCYDVNMHNPNLQKDGVGADIRQFIATDPNIAKIKAAVWDPIQKMWQMFAPGAIVNNIPAWLK</sequence>
<dbReference type="AlphaFoldDB" id="A0A2H0KLM0"/>
<accession>A0A2H0KLM0</accession>
<dbReference type="Proteomes" id="UP000229497">
    <property type="component" value="Unassembled WGS sequence"/>
</dbReference>